<name>A0A420XY99_9PEZI</name>
<sequence>MAPTALFQDLAKRYYYNSDCYYYGNCQSGWYRWGRWVVAGIIILAFIVSLLLLARINSRRRRLRGQHPMYGTGWMAPGINVHNKPNAYQQPPPQYSATSPPYQPQQQAYPMDNYNNNNNQGYYGGQTEGVAPPQNTYYPPGQRGGDDVYSAPPGPPPGK</sequence>
<dbReference type="GO" id="GO:0016192">
    <property type="term" value="P:vesicle-mediated transport"/>
    <property type="evidence" value="ECO:0007669"/>
    <property type="project" value="TreeGrafter"/>
</dbReference>
<feature type="transmembrane region" description="Helical" evidence="2">
    <location>
        <begin position="33"/>
        <end position="54"/>
    </location>
</feature>
<dbReference type="Pfam" id="PF12273">
    <property type="entry name" value="RCR"/>
    <property type="match status" value="1"/>
</dbReference>
<keyword evidence="2" id="KW-1133">Transmembrane helix</keyword>
<organism evidence="3 4">
    <name type="scientific">Coniochaeta pulveracea</name>
    <dbReference type="NCBI Taxonomy" id="177199"/>
    <lineage>
        <taxon>Eukaryota</taxon>
        <taxon>Fungi</taxon>
        <taxon>Dikarya</taxon>
        <taxon>Ascomycota</taxon>
        <taxon>Pezizomycotina</taxon>
        <taxon>Sordariomycetes</taxon>
        <taxon>Sordariomycetidae</taxon>
        <taxon>Coniochaetales</taxon>
        <taxon>Coniochaetaceae</taxon>
        <taxon>Coniochaeta</taxon>
    </lineage>
</organism>
<dbReference type="InterPro" id="IPR020999">
    <property type="entry name" value="Chitin_synth_reg_RCR"/>
</dbReference>
<proteinExistence type="predicted"/>
<feature type="compositionally biased region" description="Low complexity" evidence="1">
    <location>
        <begin position="95"/>
        <end position="121"/>
    </location>
</feature>
<protein>
    <submittedName>
        <fullName evidence="3">Uncharacterized protein</fullName>
    </submittedName>
</protein>
<dbReference type="AlphaFoldDB" id="A0A420XY99"/>
<evidence type="ECO:0000256" key="1">
    <source>
        <dbReference type="SAM" id="MobiDB-lite"/>
    </source>
</evidence>
<keyword evidence="2" id="KW-0812">Transmembrane</keyword>
<accession>A0A420XY99</accession>
<dbReference type="PANTHER" id="PTHR28187">
    <property type="entry name" value="PROTEIN RCR1-RELATED"/>
    <property type="match status" value="1"/>
</dbReference>
<comment type="caution">
    <text evidence="3">The sequence shown here is derived from an EMBL/GenBank/DDBJ whole genome shotgun (WGS) entry which is preliminary data.</text>
</comment>
<keyword evidence="4" id="KW-1185">Reference proteome</keyword>
<gene>
    <name evidence="3" type="ORF">DL546_003406</name>
</gene>
<dbReference type="EMBL" id="QVQW01000097">
    <property type="protein sequence ID" value="RKU40626.1"/>
    <property type="molecule type" value="Genomic_DNA"/>
</dbReference>
<keyword evidence="2" id="KW-0472">Membrane</keyword>
<reference evidence="3 4" key="1">
    <citation type="submission" date="2018-08" db="EMBL/GenBank/DDBJ databases">
        <title>Draft genome of the lignicolous fungus Coniochaeta pulveracea.</title>
        <authorList>
            <person name="Borstlap C.J."/>
            <person name="De Witt R.N."/>
            <person name="Botha A."/>
            <person name="Volschenk H."/>
        </authorList>
    </citation>
    <scope>NUCLEOTIDE SEQUENCE [LARGE SCALE GENOMIC DNA]</scope>
    <source>
        <strain evidence="3 4">CAB683</strain>
    </source>
</reference>
<evidence type="ECO:0000313" key="4">
    <source>
        <dbReference type="Proteomes" id="UP000275385"/>
    </source>
</evidence>
<feature type="region of interest" description="Disordered" evidence="1">
    <location>
        <begin position="81"/>
        <end position="159"/>
    </location>
</feature>
<dbReference type="OrthoDB" id="3556830at2759"/>
<evidence type="ECO:0000313" key="3">
    <source>
        <dbReference type="EMBL" id="RKU40626.1"/>
    </source>
</evidence>
<evidence type="ECO:0000256" key="2">
    <source>
        <dbReference type="SAM" id="Phobius"/>
    </source>
</evidence>
<dbReference type="Proteomes" id="UP000275385">
    <property type="component" value="Unassembled WGS sequence"/>
</dbReference>
<dbReference type="PANTHER" id="PTHR28187:SF1">
    <property type="entry name" value="PROTEIN RCR1-RELATED"/>
    <property type="match status" value="1"/>
</dbReference>